<dbReference type="OrthoDB" id="3253436at2"/>
<evidence type="ECO:0000313" key="1">
    <source>
        <dbReference type="EMBL" id="SJN41993.1"/>
    </source>
</evidence>
<protein>
    <submittedName>
        <fullName evidence="1">Pyrimidine dimer DNA glycosylase</fullName>
    </submittedName>
</protein>
<dbReference type="EMBL" id="FUKQ01000047">
    <property type="protein sequence ID" value="SJN41993.1"/>
    <property type="molecule type" value="Genomic_DNA"/>
</dbReference>
<proteinExistence type="predicted"/>
<name>A0A1R4KDA6_9ACTN</name>
<gene>
    <name evidence="1" type="ORF">FM114_13225</name>
</gene>
<dbReference type="STRING" id="1255658.FM114_13225"/>
<accession>A0A1R4KDA6</accession>
<evidence type="ECO:0000313" key="2">
    <source>
        <dbReference type="Proteomes" id="UP000188342"/>
    </source>
</evidence>
<dbReference type="InterPro" id="IPR004260">
    <property type="entry name" value="Pyr-dimer_DNA_glycosylase"/>
</dbReference>
<organism evidence="1 2">
    <name type="scientific">Luteococcus japonicus LSP_Lj1</name>
    <dbReference type="NCBI Taxonomy" id="1255658"/>
    <lineage>
        <taxon>Bacteria</taxon>
        <taxon>Bacillati</taxon>
        <taxon>Actinomycetota</taxon>
        <taxon>Actinomycetes</taxon>
        <taxon>Propionibacteriales</taxon>
        <taxon>Propionibacteriaceae</taxon>
        <taxon>Luteococcus</taxon>
    </lineage>
</organism>
<dbReference type="RefSeq" id="WP_094765598.1">
    <property type="nucleotide sequence ID" value="NZ_FUKQ01000047.1"/>
</dbReference>
<dbReference type="AlphaFoldDB" id="A0A1R4KDA6"/>
<dbReference type="Proteomes" id="UP000188342">
    <property type="component" value="Unassembled WGS sequence"/>
</dbReference>
<reference evidence="1 2" key="1">
    <citation type="submission" date="2017-02" db="EMBL/GenBank/DDBJ databases">
        <authorList>
            <person name="Peterson S.W."/>
        </authorList>
    </citation>
    <scope>NUCLEOTIDE SEQUENCE [LARGE SCALE GENOMIC DNA]</scope>
    <source>
        <strain evidence="1 2">LSP_Lj1</strain>
    </source>
</reference>
<sequence>MRLWSLHPSLLDRQGLVALWREGLLAQAVLGGRTAGYRHHPQLERFRESPDPRGAVLAYLQAVADEADRRGHNFDRGRLDDIPVWQGSLEVADGQLEHELRHLRRKVEVRNPHLVGSLPASAPPAHPVFRVVPGDVAGWERA</sequence>
<keyword evidence="2" id="KW-1185">Reference proteome</keyword>
<dbReference type="Pfam" id="PF03013">
    <property type="entry name" value="Pyr_excise"/>
    <property type="match status" value="1"/>
</dbReference>